<evidence type="ECO:0000256" key="7">
    <source>
        <dbReference type="ARBA" id="ARBA00047899"/>
    </source>
</evidence>
<sequence>MESDMEKIEKIYGWSDILYMEENMLHYRPGGYHPVALGDTMKDDRYKVLHKLGYETASMPIVLPLILALGEGADNLQTRAVGGDQNQQSRRVKADESKQPQELQHHRALLELAKGDLRSKHIVQLFDDFTVDGPNGSHLCLVLELLAPPVDWMISDEPDECYYPYERLDPVNSLMISTNLLEALIFLQENGYAHGDISTKNIAYTCDLLSHLSENELLKVLGDPETVDIRRVDGQPLAEGIPRQFIRSTAWPGYPHDDDDVDDDFRFFDLGEAFTQDTTPKKLAGHICYLSVGYLPWHIHQWPMNDLRNSSKGYFDEWPKEWQKNAERLRRDAEEEYGRALRGEREPPGLELEVEFKKYVPEPELQVLLPVIRGLTQLSPSSRMSAGQALFLVGMPHEDCYATDEGRNMKSY</sequence>
<dbReference type="InterPro" id="IPR051334">
    <property type="entry name" value="SRPK"/>
</dbReference>
<keyword evidence="5" id="KW-0418">Kinase</keyword>
<evidence type="ECO:0000256" key="6">
    <source>
        <dbReference type="ARBA" id="ARBA00022840"/>
    </source>
</evidence>
<evidence type="ECO:0000256" key="3">
    <source>
        <dbReference type="ARBA" id="ARBA00022679"/>
    </source>
</evidence>
<comment type="catalytic activity">
    <reaction evidence="7">
        <text>L-threonyl-[protein] + ATP = O-phospho-L-threonyl-[protein] + ADP + H(+)</text>
        <dbReference type="Rhea" id="RHEA:46608"/>
        <dbReference type="Rhea" id="RHEA-COMP:11060"/>
        <dbReference type="Rhea" id="RHEA-COMP:11605"/>
        <dbReference type="ChEBI" id="CHEBI:15378"/>
        <dbReference type="ChEBI" id="CHEBI:30013"/>
        <dbReference type="ChEBI" id="CHEBI:30616"/>
        <dbReference type="ChEBI" id="CHEBI:61977"/>
        <dbReference type="ChEBI" id="CHEBI:456216"/>
        <dbReference type="EC" id="2.7.11.1"/>
    </reaction>
</comment>
<dbReference type="PANTHER" id="PTHR47634">
    <property type="entry name" value="PROTEIN KINASE DOMAIN-CONTAINING PROTEIN-RELATED"/>
    <property type="match status" value="1"/>
</dbReference>
<keyword evidence="3" id="KW-0808">Transferase</keyword>
<dbReference type="EC" id="2.7.11.1" evidence="1"/>
<keyword evidence="2" id="KW-0723">Serine/threonine-protein kinase</keyword>
<feature type="region of interest" description="Disordered" evidence="9">
    <location>
        <begin position="80"/>
        <end position="103"/>
    </location>
</feature>
<evidence type="ECO:0000256" key="5">
    <source>
        <dbReference type="ARBA" id="ARBA00022777"/>
    </source>
</evidence>
<gene>
    <name evidence="10" type="ORF">EDD36DRAFT_487777</name>
</gene>
<comment type="catalytic activity">
    <reaction evidence="8">
        <text>L-seryl-[protein] + ATP = O-phospho-L-seryl-[protein] + ADP + H(+)</text>
        <dbReference type="Rhea" id="RHEA:17989"/>
        <dbReference type="Rhea" id="RHEA-COMP:9863"/>
        <dbReference type="Rhea" id="RHEA-COMP:11604"/>
        <dbReference type="ChEBI" id="CHEBI:15378"/>
        <dbReference type="ChEBI" id="CHEBI:29999"/>
        <dbReference type="ChEBI" id="CHEBI:30616"/>
        <dbReference type="ChEBI" id="CHEBI:83421"/>
        <dbReference type="ChEBI" id="CHEBI:456216"/>
        <dbReference type="EC" id="2.7.11.1"/>
    </reaction>
</comment>
<protein>
    <recommendedName>
        <fullName evidence="1">non-specific serine/threonine protein kinase</fullName>
        <ecNumber evidence="1">2.7.11.1</ecNumber>
    </recommendedName>
</protein>
<keyword evidence="6" id="KW-0067">ATP-binding</keyword>
<evidence type="ECO:0000313" key="10">
    <source>
        <dbReference type="EMBL" id="KAI1612713.1"/>
    </source>
</evidence>
<dbReference type="SUPFAM" id="SSF56112">
    <property type="entry name" value="Protein kinase-like (PK-like)"/>
    <property type="match status" value="1"/>
</dbReference>
<dbReference type="GO" id="GO:0050684">
    <property type="term" value="P:regulation of mRNA processing"/>
    <property type="evidence" value="ECO:0007669"/>
    <property type="project" value="TreeGrafter"/>
</dbReference>
<accession>A0AAN6ICT2</accession>
<name>A0AAN6ICT2_9EURO</name>
<evidence type="ECO:0000256" key="1">
    <source>
        <dbReference type="ARBA" id="ARBA00012513"/>
    </source>
</evidence>
<reference evidence="10" key="1">
    <citation type="journal article" date="2022" name="bioRxiv">
        <title>Deciphering the potential niche of two novel black yeast fungi from a biological soil crust based on their genomes, phenotypes, and melanin regulation.</title>
        <authorList>
            <consortium name="DOE Joint Genome Institute"/>
            <person name="Carr E.C."/>
            <person name="Barton Q."/>
            <person name="Grambo S."/>
            <person name="Sullivan M."/>
            <person name="Renfro C.M."/>
            <person name="Kuo A."/>
            <person name="Pangilinan J."/>
            <person name="Lipzen A."/>
            <person name="Keymanesh K."/>
            <person name="Savage E."/>
            <person name="Barry K."/>
            <person name="Grigoriev I.V."/>
            <person name="Riekhof W.R."/>
            <person name="Harris S.S."/>
        </authorList>
    </citation>
    <scope>NUCLEOTIDE SEQUENCE</scope>
    <source>
        <strain evidence="10">JF 03-4F</strain>
    </source>
</reference>
<organism evidence="10 11">
    <name type="scientific">Exophiala viscosa</name>
    <dbReference type="NCBI Taxonomy" id="2486360"/>
    <lineage>
        <taxon>Eukaryota</taxon>
        <taxon>Fungi</taxon>
        <taxon>Dikarya</taxon>
        <taxon>Ascomycota</taxon>
        <taxon>Pezizomycotina</taxon>
        <taxon>Eurotiomycetes</taxon>
        <taxon>Chaetothyriomycetidae</taxon>
        <taxon>Chaetothyriales</taxon>
        <taxon>Herpotrichiellaceae</taxon>
        <taxon>Exophiala</taxon>
    </lineage>
</organism>
<dbReference type="PANTHER" id="PTHR47634:SF9">
    <property type="entry name" value="PROTEIN KINASE DOMAIN-CONTAINING PROTEIN-RELATED"/>
    <property type="match status" value="1"/>
</dbReference>
<dbReference type="Proteomes" id="UP001203852">
    <property type="component" value="Unassembled WGS sequence"/>
</dbReference>
<dbReference type="Gene3D" id="3.30.200.20">
    <property type="entry name" value="Phosphorylase Kinase, domain 1"/>
    <property type="match status" value="1"/>
</dbReference>
<dbReference type="InterPro" id="IPR011009">
    <property type="entry name" value="Kinase-like_dom_sf"/>
</dbReference>
<keyword evidence="11" id="KW-1185">Reference proteome</keyword>
<dbReference type="EMBL" id="MU404354">
    <property type="protein sequence ID" value="KAI1612713.1"/>
    <property type="molecule type" value="Genomic_DNA"/>
</dbReference>
<dbReference type="AlphaFoldDB" id="A0AAN6ICT2"/>
<proteinExistence type="predicted"/>
<comment type="caution">
    <text evidence="10">The sequence shown here is derived from an EMBL/GenBank/DDBJ whole genome shotgun (WGS) entry which is preliminary data.</text>
</comment>
<evidence type="ECO:0000256" key="8">
    <source>
        <dbReference type="ARBA" id="ARBA00048679"/>
    </source>
</evidence>
<dbReference type="GO" id="GO:0000245">
    <property type="term" value="P:spliceosomal complex assembly"/>
    <property type="evidence" value="ECO:0007669"/>
    <property type="project" value="TreeGrafter"/>
</dbReference>
<dbReference type="GO" id="GO:0004674">
    <property type="term" value="F:protein serine/threonine kinase activity"/>
    <property type="evidence" value="ECO:0007669"/>
    <property type="project" value="UniProtKB-KW"/>
</dbReference>
<evidence type="ECO:0000256" key="2">
    <source>
        <dbReference type="ARBA" id="ARBA00022527"/>
    </source>
</evidence>
<evidence type="ECO:0000256" key="4">
    <source>
        <dbReference type="ARBA" id="ARBA00022741"/>
    </source>
</evidence>
<dbReference type="GO" id="GO:0005524">
    <property type="term" value="F:ATP binding"/>
    <property type="evidence" value="ECO:0007669"/>
    <property type="project" value="UniProtKB-KW"/>
</dbReference>
<evidence type="ECO:0000256" key="9">
    <source>
        <dbReference type="SAM" id="MobiDB-lite"/>
    </source>
</evidence>
<dbReference type="Gene3D" id="1.10.510.10">
    <property type="entry name" value="Transferase(Phosphotransferase) domain 1"/>
    <property type="match status" value="1"/>
</dbReference>
<evidence type="ECO:0000313" key="11">
    <source>
        <dbReference type="Proteomes" id="UP001203852"/>
    </source>
</evidence>
<feature type="compositionally biased region" description="Basic and acidic residues" evidence="9">
    <location>
        <begin position="92"/>
        <end position="103"/>
    </location>
</feature>
<keyword evidence="4" id="KW-0547">Nucleotide-binding</keyword>